<protein>
    <recommendedName>
        <fullName evidence="4">Zn(2)-C6 fungal-type domain-containing protein</fullName>
    </recommendedName>
</protein>
<feature type="compositionally biased region" description="Basic residues" evidence="1">
    <location>
        <begin position="165"/>
        <end position="179"/>
    </location>
</feature>
<feature type="region of interest" description="Disordered" evidence="1">
    <location>
        <begin position="1"/>
        <end position="21"/>
    </location>
</feature>
<name>A0AAD6ZJK3_9AGAR</name>
<dbReference type="Proteomes" id="UP001218218">
    <property type="component" value="Unassembled WGS sequence"/>
</dbReference>
<keyword evidence="3" id="KW-1185">Reference proteome</keyword>
<dbReference type="InterPro" id="IPR036864">
    <property type="entry name" value="Zn2-C6_fun-type_DNA-bd_sf"/>
</dbReference>
<feature type="region of interest" description="Disordered" evidence="1">
    <location>
        <begin position="135"/>
        <end position="194"/>
    </location>
</feature>
<reference evidence="2" key="1">
    <citation type="submission" date="2023-03" db="EMBL/GenBank/DDBJ databases">
        <title>Massive genome expansion in bonnet fungi (Mycena s.s.) driven by repeated elements and novel gene families across ecological guilds.</title>
        <authorList>
            <consortium name="Lawrence Berkeley National Laboratory"/>
            <person name="Harder C.B."/>
            <person name="Miyauchi S."/>
            <person name="Viragh M."/>
            <person name="Kuo A."/>
            <person name="Thoen E."/>
            <person name="Andreopoulos B."/>
            <person name="Lu D."/>
            <person name="Skrede I."/>
            <person name="Drula E."/>
            <person name="Henrissat B."/>
            <person name="Morin E."/>
            <person name="Kohler A."/>
            <person name="Barry K."/>
            <person name="LaButti K."/>
            <person name="Morin E."/>
            <person name="Salamov A."/>
            <person name="Lipzen A."/>
            <person name="Mereny Z."/>
            <person name="Hegedus B."/>
            <person name="Baldrian P."/>
            <person name="Stursova M."/>
            <person name="Weitz H."/>
            <person name="Taylor A."/>
            <person name="Grigoriev I.V."/>
            <person name="Nagy L.G."/>
            <person name="Martin F."/>
            <person name="Kauserud H."/>
        </authorList>
    </citation>
    <scope>NUCLEOTIDE SEQUENCE</scope>
    <source>
        <strain evidence="2">CBHHK002</strain>
    </source>
</reference>
<proteinExistence type="predicted"/>
<feature type="region of interest" description="Disordered" evidence="1">
    <location>
        <begin position="249"/>
        <end position="278"/>
    </location>
</feature>
<dbReference type="EMBL" id="JARIHO010000045">
    <property type="protein sequence ID" value="KAJ7323998.1"/>
    <property type="molecule type" value="Genomic_DNA"/>
</dbReference>
<feature type="compositionally biased region" description="Acidic residues" evidence="1">
    <location>
        <begin position="135"/>
        <end position="160"/>
    </location>
</feature>
<dbReference type="GO" id="GO:0008270">
    <property type="term" value="F:zinc ion binding"/>
    <property type="evidence" value="ECO:0007669"/>
    <property type="project" value="InterPro"/>
</dbReference>
<evidence type="ECO:0000313" key="2">
    <source>
        <dbReference type="EMBL" id="KAJ7323998.1"/>
    </source>
</evidence>
<dbReference type="AlphaFoldDB" id="A0AAD6ZJK3"/>
<feature type="region of interest" description="Disordered" evidence="1">
    <location>
        <begin position="304"/>
        <end position="338"/>
    </location>
</feature>
<gene>
    <name evidence="2" type="ORF">DFH08DRAFT_969004</name>
</gene>
<sequence>MSQHSHQSQQSDATRISRKSSVDSVQEHAACLMEEIEELRQGFIGGMSLEAFERACVEPEFLQYLWDLIELEGEAETEVATAAANLRTAQDDVVEATNRRDQIVELRQHFERGNLQPTEYVDVVDLLRCAVSPDAEDVSDAELDSGDESGDGEASEETAEVGEKRKGKGKAKASPKKARMDREEESEERDGSLRACDKCTSRRVPCVVLPGKTACDGCRKLHVKCSLRPQSTKRVPQKKLSRIAEALAELGRRGAEEPRPESQASSRRRQVDSRTGEIIPDEISSFEEMRRGLLNTRRGLRELEQREEEWERKKKRRRENRAARNLPEREEEPQAVEGSSERAGVALLDAVVPVVSPVDDTSLIRMTVKVEHEEANDAAMVEIKKRGEERAARKAERREQIVREEVEKKERERAAIDAELQALMAKKAALENSQKPKLEPVEETIESSSSDVFQVPTGFHIEGDYLVLDD</sequence>
<feature type="compositionally biased region" description="Low complexity" evidence="1">
    <location>
        <begin position="1"/>
        <end position="11"/>
    </location>
</feature>
<organism evidence="2 3">
    <name type="scientific">Mycena albidolilacea</name>
    <dbReference type="NCBI Taxonomy" id="1033008"/>
    <lineage>
        <taxon>Eukaryota</taxon>
        <taxon>Fungi</taxon>
        <taxon>Dikarya</taxon>
        <taxon>Basidiomycota</taxon>
        <taxon>Agaricomycotina</taxon>
        <taxon>Agaricomycetes</taxon>
        <taxon>Agaricomycetidae</taxon>
        <taxon>Agaricales</taxon>
        <taxon>Marasmiineae</taxon>
        <taxon>Mycenaceae</taxon>
        <taxon>Mycena</taxon>
    </lineage>
</organism>
<dbReference type="GO" id="GO:0000981">
    <property type="term" value="F:DNA-binding transcription factor activity, RNA polymerase II-specific"/>
    <property type="evidence" value="ECO:0007669"/>
    <property type="project" value="InterPro"/>
</dbReference>
<feature type="compositionally biased region" description="Basic and acidic residues" evidence="1">
    <location>
        <begin position="250"/>
        <end position="260"/>
    </location>
</feature>
<comment type="caution">
    <text evidence="2">The sequence shown here is derived from an EMBL/GenBank/DDBJ whole genome shotgun (WGS) entry which is preliminary data.</text>
</comment>
<dbReference type="Gene3D" id="4.10.240.10">
    <property type="entry name" value="Zn(2)-C6 fungal-type DNA-binding domain"/>
    <property type="match status" value="1"/>
</dbReference>
<evidence type="ECO:0000313" key="3">
    <source>
        <dbReference type="Proteomes" id="UP001218218"/>
    </source>
</evidence>
<feature type="region of interest" description="Disordered" evidence="1">
    <location>
        <begin position="431"/>
        <end position="450"/>
    </location>
</feature>
<evidence type="ECO:0008006" key="4">
    <source>
        <dbReference type="Google" id="ProtNLM"/>
    </source>
</evidence>
<accession>A0AAD6ZJK3</accession>
<evidence type="ECO:0000256" key="1">
    <source>
        <dbReference type="SAM" id="MobiDB-lite"/>
    </source>
</evidence>